<keyword evidence="2" id="KW-0472">Membrane</keyword>
<reference evidence="4 5" key="1">
    <citation type="submission" date="2017-03" db="EMBL/GenBank/DDBJ databases">
        <authorList>
            <person name="Safronova V.I."/>
            <person name="Sazanova A.L."/>
            <person name="Chirak E.R."/>
        </authorList>
    </citation>
    <scope>NUCLEOTIDE SEQUENCE [LARGE SCALE GENOMIC DNA]</scope>
    <source>
        <strain evidence="4 5">Opo-243</strain>
    </source>
</reference>
<protein>
    <recommendedName>
        <fullName evidence="3">PNPLA domain-containing protein</fullName>
    </recommendedName>
</protein>
<keyword evidence="5" id="KW-1185">Reference proteome</keyword>
<gene>
    <name evidence="4" type="ORF">B5V03_28715</name>
</gene>
<dbReference type="Pfam" id="PF01734">
    <property type="entry name" value="Patatin"/>
    <property type="match status" value="1"/>
</dbReference>
<evidence type="ECO:0000256" key="2">
    <source>
        <dbReference type="SAM" id="Phobius"/>
    </source>
</evidence>
<dbReference type="AlphaFoldDB" id="A0A4Q1UTH6"/>
<dbReference type="EMBL" id="MZXW01000038">
    <property type="protein sequence ID" value="RXT40274.1"/>
    <property type="molecule type" value="Genomic_DNA"/>
</dbReference>
<name>A0A4Q1UTH6_9BRAD</name>
<dbReference type="SUPFAM" id="SSF52151">
    <property type="entry name" value="FabD/lysophospholipase-like"/>
    <property type="match status" value="1"/>
</dbReference>
<feature type="transmembrane region" description="Helical" evidence="2">
    <location>
        <begin position="78"/>
        <end position="100"/>
    </location>
</feature>
<evidence type="ECO:0000313" key="5">
    <source>
        <dbReference type="Proteomes" id="UP000290819"/>
    </source>
</evidence>
<evidence type="ECO:0000256" key="1">
    <source>
        <dbReference type="ARBA" id="ARBA00023098"/>
    </source>
</evidence>
<dbReference type="InterPro" id="IPR016035">
    <property type="entry name" value="Acyl_Trfase/lysoPLipase"/>
</dbReference>
<feature type="transmembrane region" description="Helical" evidence="2">
    <location>
        <begin position="21"/>
        <end position="39"/>
    </location>
</feature>
<dbReference type="GO" id="GO:0006629">
    <property type="term" value="P:lipid metabolic process"/>
    <property type="evidence" value="ECO:0007669"/>
    <property type="project" value="UniProtKB-KW"/>
</dbReference>
<sequence>MGKLFASYIKNVEPEGRPNNASDIFFSLLIGVFAWLLLFGMMPTWLWIVSLILIPVVGFCAFANELPVISWDSRVRELIVSTITFVAQTRLLVSLTWMLLLRAGLVTMETHITLWDALDAGAVLAMVRLPIKIQTTLMEGKLLASHISSFLSSELRMPTYVTVAEERSPNSPHFLLPTPGVFKANYVALHKAPEELKAAFAYASAALPFGILPHVVIRGRTFVDGGVADNTPLLPLLMEDIDEVYVINLRPALVDFSEHIRNVTMQAIFADGPPQFGKAFGLQEERLKQIKIINLAPSVSLGGLLTGTLNFNRRRTEACRRHGYRVTTRSLRRQEAENAAPQRIYNPQYGLLTTLKLLRRAMPPCSLRNLFVRSDAGTSETADFHIPKDVRPPPGEEGSAAWSWSVMMLWTLLITDSVGSEHPWKHAIWYTAISLMMLVFPTWWARMKRNTGL</sequence>
<evidence type="ECO:0000259" key="3">
    <source>
        <dbReference type="Pfam" id="PF01734"/>
    </source>
</evidence>
<dbReference type="Gene3D" id="3.40.1090.10">
    <property type="entry name" value="Cytosolic phospholipase A2 catalytic domain"/>
    <property type="match status" value="1"/>
</dbReference>
<keyword evidence="1" id="KW-0443">Lipid metabolism</keyword>
<feature type="transmembrane region" description="Helical" evidence="2">
    <location>
        <begin position="45"/>
        <end position="66"/>
    </location>
</feature>
<organism evidence="4 5">
    <name type="scientific">Bradyrhizobium betae</name>
    <dbReference type="NCBI Taxonomy" id="244734"/>
    <lineage>
        <taxon>Bacteria</taxon>
        <taxon>Pseudomonadati</taxon>
        <taxon>Pseudomonadota</taxon>
        <taxon>Alphaproteobacteria</taxon>
        <taxon>Hyphomicrobiales</taxon>
        <taxon>Nitrobacteraceae</taxon>
        <taxon>Bradyrhizobium</taxon>
    </lineage>
</organism>
<keyword evidence="2" id="KW-1133">Transmembrane helix</keyword>
<dbReference type="Proteomes" id="UP000290819">
    <property type="component" value="Unassembled WGS sequence"/>
</dbReference>
<keyword evidence="2" id="KW-0812">Transmembrane</keyword>
<comment type="caution">
    <text evidence="4">The sequence shown here is derived from an EMBL/GenBank/DDBJ whole genome shotgun (WGS) entry which is preliminary data.</text>
</comment>
<feature type="transmembrane region" description="Helical" evidence="2">
    <location>
        <begin position="427"/>
        <end position="445"/>
    </location>
</feature>
<evidence type="ECO:0000313" key="4">
    <source>
        <dbReference type="EMBL" id="RXT40274.1"/>
    </source>
</evidence>
<dbReference type="InterPro" id="IPR002641">
    <property type="entry name" value="PNPLA_dom"/>
</dbReference>
<accession>A0A4Q1UTH6</accession>
<feature type="domain" description="PNPLA" evidence="3">
    <location>
        <begin position="183"/>
        <end position="236"/>
    </location>
</feature>
<proteinExistence type="predicted"/>